<reference evidence="1" key="1">
    <citation type="submission" date="2021-10" db="EMBL/GenBank/DDBJ databases">
        <title>Loktanella gaetbuli sp. nov., isolated from a tidal flat.</title>
        <authorList>
            <person name="Park S."/>
            <person name="Yoon J.-H."/>
        </authorList>
    </citation>
    <scope>NUCLEOTIDE SEQUENCE</scope>
    <source>
        <strain evidence="1">TSTF-M6</strain>
    </source>
</reference>
<organism evidence="1 2">
    <name type="scientific">Loktanella gaetbuli</name>
    <dbReference type="NCBI Taxonomy" id="2881335"/>
    <lineage>
        <taxon>Bacteria</taxon>
        <taxon>Pseudomonadati</taxon>
        <taxon>Pseudomonadota</taxon>
        <taxon>Alphaproteobacteria</taxon>
        <taxon>Rhodobacterales</taxon>
        <taxon>Roseobacteraceae</taxon>
        <taxon>Loktanella</taxon>
    </lineage>
</organism>
<name>A0ABS8BSR6_9RHOB</name>
<evidence type="ECO:0000313" key="1">
    <source>
        <dbReference type="EMBL" id="MCB5198778.1"/>
    </source>
</evidence>
<keyword evidence="2" id="KW-1185">Reference proteome</keyword>
<sequence>MTWAPNHDASIEKLWKVQNSLTVGLIMVPRQSFTTCKPSETAKDVQRRNPNNFSFFPVEHEGRIIGLYDAERWFSQAAPDTHVADDVQPLSEDILIAADASIFDFIMQADRHPTNLVVSGSQIAGLISLSDIQQLPVRAALFSAITSFEMAMALAITKRWPDPAEWAALLPEKRRERLEAEIAKGREGDTAIDEIAYTQFCDKKTLIVLSGALEMGRGKLEKALGRIERLRDPLAHANEYAGSAAKAKKVCETVRTLVELKNMIFSFLQGREKT</sequence>
<accession>A0ABS8BSR6</accession>
<dbReference type="SUPFAM" id="SSF54631">
    <property type="entry name" value="CBS-domain pair"/>
    <property type="match status" value="1"/>
</dbReference>
<dbReference type="EMBL" id="JAJATZ010000002">
    <property type="protein sequence ID" value="MCB5198778.1"/>
    <property type="molecule type" value="Genomic_DNA"/>
</dbReference>
<gene>
    <name evidence="1" type="ORF">LGQ03_05955</name>
</gene>
<evidence type="ECO:0000313" key="2">
    <source>
        <dbReference type="Proteomes" id="UP001138961"/>
    </source>
</evidence>
<dbReference type="RefSeq" id="WP_226747654.1">
    <property type="nucleotide sequence ID" value="NZ_JAJATZ010000002.1"/>
</dbReference>
<proteinExistence type="predicted"/>
<dbReference type="Proteomes" id="UP001138961">
    <property type="component" value="Unassembled WGS sequence"/>
</dbReference>
<dbReference type="InterPro" id="IPR046342">
    <property type="entry name" value="CBS_dom_sf"/>
</dbReference>
<protein>
    <recommendedName>
        <fullName evidence="3">CBS domain-containing protein</fullName>
    </recommendedName>
</protein>
<comment type="caution">
    <text evidence="1">The sequence shown here is derived from an EMBL/GenBank/DDBJ whole genome shotgun (WGS) entry which is preliminary data.</text>
</comment>
<evidence type="ECO:0008006" key="3">
    <source>
        <dbReference type="Google" id="ProtNLM"/>
    </source>
</evidence>